<sequence length="163" mass="18277">MQCCLHITISISYTCLSHSIIYHVFLQCQVSCPGAGVSVLLCITVHTFSFCFLCSLVGVLATTAASHVLALSPSLFLIFIPLLRTHVLHSYSSFYIYLSVSACMMCRDCFPPPCLIALAQDVSHYKTKKQIFVSYNLQNTDSNFTLLIENRIKEEMTAFPEKF</sequence>
<dbReference type="PANTHER" id="PTHR33559">
    <property type="entry name" value="PROTEASOME ASSEMBLY CHAPERONE 4"/>
    <property type="match status" value="1"/>
</dbReference>
<evidence type="ECO:0000256" key="1">
    <source>
        <dbReference type="SAM" id="Phobius"/>
    </source>
</evidence>
<feature type="transmembrane region" description="Helical" evidence="1">
    <location>
        <begin position="6"/>
        <end position="25"/>
    </location>
</feature>
<reference evidence="2" key="2">
    <citation type="submission" date="2025-09" db="UniProtKB">
        <authorList>
            <consortium name="Ensembl"/>
        </authorList>
    </citation>
    <scope>IDENTIFICATION</scope>
</reference>
<dbReference type="Ensembl" id="ENSCCET00000004568.1">
    <property type="protein sequence ID" value="ENSCCEP00000002757.1"/>
    <property type="gene ID" value="ENSCCEG00000003072.1"/>
</dbReference>
<name>A0A8C0U6Z6_CYACU</name>
<dbReference type="Proteomes" id="UP000694410">
    <property type="component" value="Unplaced"/>
</dbReference>
<dbReference type="GO" id="GO:0043248">
    <property type="term" value="P:proteasome assembly"/>
    <property type="evidence" value="ECO:0007669"/>
    <property type="project" value="InterPro"/>
</dbReference>
<keyword evidence="3" id="KW-1185">Reference proteome</keyword>
<keyword evidence="1" id="KW-0472">Membrane</keyword>
<evidence type="ECO:0000313" key="2">
    <source>
        <dbReference type="Ensembl" id="ENSCCEP00000002757.1"/>
    </source>
</evidence>
<keyword evidence="1" id="KW-1133">Transmembrane helix</keyword>
<feature type="transmembrane region" description="Helical" evidence="1">
    <location>
        <begin position="37"/>
        <end position="58"/>
    </location>
</feature>
<dbReference type="InterPro" id="IPR032157">
    <property type="entry name" value="PAC4"/>
</dbReference>
<proteinExistence type="predicted"/>
<dbReference type="AlphaFoldDB" id="A0A8C0U6Z6"/>
<keyword evidence="1" id="KW-0812">Transmembrane</keyword>
<evidence type="ECO:0000313" key="3">
    <source>
        <dbReference type="Proteomes" id="UP000694410"/>
    </source>
</evidence>
<protein>
    <recommendedName>
        <fullName evidence="4">Proteasome assembly chaperone 4</fullName>
    </recommendedName>
</protein>
<evidence type="ECO:0008006" key="4">
    <source>
        <dbReference type="Google" id="ProtNLM"/>
    </source>
</evidence>
<dbReference type="PANTHER" id="PTHR33559:SF1">
    <property type="entry name" value="PROTEASOME ASSEMBLY CHAPERONE 4"/>
    <property type="match status" value="1"/>
</dbReference>
<organism evidence="2 3">
    <name type="scientific">Cyanistes caeruleus</name>
    <name type="common">Eurasian blue tit</name>
    <name type="synonym">Parus caeruleus</name>
    <dbReference type="NCBI Taxonomy" id="156563"/>
    <lineage>
        <taxon>Eukaryota</taxon>
        <taxon>Metazoa</taxon>
        <taxon>Chordata</taxon>
        <taxon>Craniata</taxon>
        <taxon>Vertebrata</taxon>
        <taxon>Euteleostomi</taxon>
        <taxon>Archelosauria</taxon>
        <taxon>Archosauria</taxon>
        <taxon>Dinosauria</taxon>
        <taxon>Saurischia</taxon>
        <taxon>Theropoda</taxon>
        <taxon>Coelurosauria</taxon>
        <taxon>Aves</taxon>
        <taxon>Neognathae</taxon>
        <taxon>Neoaves</taxon>
        <taxon>Telluraves</taxon>
        <taxon>Australaves</taxon>
        <taxon>Passeriformes</taxon>
        <taxon>Paridae</taxon>
        <taxon>Cyanistes</taxon>
    </lineage>
</organism>
<accession>A0A8C0U6Z6</accession>
<reference evidence="2" key="1">
    <citation type="submission" date="2025-08" db="UniProtKB">
        <authorList>
            <consortium name="Ensembl"/>
        </authorList>
    </citation>
    <scope>IDENTIFICATION</scope>
</reference>